<dbReference type="EMBL" id="CAJNOJ010000050">
    <property type="protein sequence ID" value="CAF0962311.1"/>
    <property type="molecule type" value="Genomic_DNA"/>
</dbReference>
<dbReference type="Pfam" id="PF13520">
    <property type="entry name" value="AA_permease_2"/>
    <property type="match status" value="1"/>
</dbReference>
<feature type="transmembrane region" description="Helical" evidence="5">
    <location>
        <begin position="149"/>
        <end position="166"/>
    </location>
</feature>
<dbReference type="InterPro" id="IPR002293">
    <property type="entry name" value="AA/rel_permease1"/>
</dbReference>
<evidence type="ECO:0000256" key="3">
    <source>
        <dbReference type="ARBA" id="ARBA00022989"/>
    </source>
</evidence>
<feature type="transmembrane region" description="Helical" evidence="5">
    <location>
        <begin position="368"/>
        <end position="392"/>
    </location>
</feature>
<feature type="transmembrane region" description="Helical" evidence="5">
    <location>
        <begin position="431"/>
        <end position="451"/>
    </location>
</feature>
<comment type="subcellular location">
    <subcellularLocation>
        <location evidence="1">Membrane</location>
        <topology evidence="1">Multi-pass membrane protein</topology>
    </subcellularLocation>
</comment>
<dbReference type="InterPro" id="IPR050598">
    <property type="entry name" value="AminoAcid_Transporter"/>
</dbReference>
<evidence type="ECO:0000256" key="2">
    <source>
        <dbReference type="ARBA" id="ARBA00022692"/>
    </source>
</evidence>
<reference evidence="6" key="1">
    <citation type="submission" date="2021-02" db="EMBL/GenBank/DDBJ databases">
        <authorList>
            <person name="Nowell W R."/>
        </authorList>
    </citation>
    <scope>NUCLEOTIDE SEQUENCE</scope>
</reference>
<dbReference type="PANTHER" id="PTHR11785">
    <property type="entry name" value="AMINO ACID TRANSPORTER"/>
    <property type="match status" value="1"/>
</dbReference>
<evidence type="ECO:0000313" key="7">
    <source>
        <dbReference type="Proteomes" id="UP000663852"/>
    </source>
</evidence>
<feature type="transmembrane region" description="Helical" evidence="5">
    <location>
        <begin position="117"/>
        <end position="137"/>
    </location>
</feature>
<dbReference type="OrthoDB" id="10062876at2759"/>
<feature type="transmembrane region" description="Helical" evidence="5">
    <location>
        <begin position="250"/>
        <end position="275"/>
    </location>
</feature>
<feature type="transmembrane region" description="Helical" evidence="5">
    <location>
        <begin position="31"/>
        <end position="52"/>
    </location>
</feature>
<feature type="transmembrane region" description="Helical" evidence="5">
    <location>
        <begin position="295"/>
        <end position="322"/>
    </location>
</feature>
<evidence type="ECO:0000313" key="6">
    <source>
        <dbReference type="EMBL" id="CAF0962311.1"/>
    </source>
</evidence>
<proteinExistence type="predicted"/>
<keyword evidence="2 5" id="KW-0812">Transmembrane</keyword>
<feature type="transmembrane region" description="Helical" evidence="5">
    <location>
        <begin position="178"/>
        <end position="197"/>
    </location>
</feature>
<dbReference type="AlphaFoldDB" id="A0A814DVG5"/>
<evidence type="ECO:0000256" key="1">
    <source>
        <dbReference type="ARBA" id="ARBA00004141"/>
    </source>
</evidence>
<sequence>MAPSKGDRASNVPSLSTRMTTHQPTMGLMDAINLLLACIIGSGIFISAKAVLEASGSYGLSIVVWISCGLLCIMGALCYAELGCAYVSSGGDYTYLRVAFGDFIGFLRVWVEVALSRPMIVVLSVLTASNYLVYWFFSTCTPPDVLVKCLASFLLLIVGFINLTSANWTKYLHQICNYFKIGSLLIVILAGIYRMYLGRVENFSEPFEGSTYGKITSALYAGLFPYSGWNYLNNAIDDLKDPKRILPRSIVISLLLCIFIYFLTFSSYFTALSAYEILMSDATAVTFAERVFQPLLYIIPIGVTLSCVGAASGNIFTIGQMFNVAGRDGLMPHIFSMKHYESNVPMIAILCEIILSFVFLFFMSNIGSLIICVGMINWICILMAAVALIVLRCKHPDRERPLKVPLPIPIMFIAILVVLIVASALTDRQNITTSIMLLTTAVPAYIFGVMWKNKPKEFNRKYNAFALMLQKVFHVVHDEHTD</sequence>
<feature type="transmembrane region" description="Helical" evidence="5">
    <location>
        <begin position="404"/>
        <end position="425"/>
    </location>
</feature>
<protein>
    <submittedName>
        <fullName evidence="6">Uncharacterized protein</fullName>
    </submittedName>
</protein>
<dbReference type="Proteomes" id="UP000663852">
    <property type="component" value="Unassembled WGS sequence"/>
</dbReference>
<name>A0A814DVG5_ADIRI</name>
<keyword evidence="4 5" id="KW-0472">Membrane</keyword>
<gene>
    <name evidence="6" type="ORF">EDS130_LOCUS12915</name>
</gene>
<feature type="transmembrane region" description="Helical" evidence="5">
    <location>
        <begin position="58"/>
        <end position="82"/>
    </location>
</feature>
<keyword evidence="3 5" id="KW-1133">Transmembrane helix</keyword>
<dbReference type="GO" id="GO:0016020">
    <property type="term" value="C:membrane"/>
    <property type="evidence" value="ECO:0007669"/>
    <property type="project" value="UniProtKB-SubCell"/>
</dbReference>
<dbReference type="Gene3D" id="1.20.1740.10">
    <property type="entry name" value="Amino acid/polyamine transporter I"/>
    <property type="match status" value="1"/>
</dbReference>
<evidence type="ECO:0000256" key="4">
    <source>
        <dbReference type="ARBA" id="ARBA00023136"/>
    </source>
</evidence>
<feature type="transmembrane region" description="Helical" evidence="5">
    <location>
        <begin position="343"/>
        <end position="362"/>
    </location>
</feature>
<comment type="caution">
    <text evidence="6">The sequence shown here is derived from an EMBL/GenBank/DDBJ whole genome shotgun (WGS) entry which is preliminary data.</text>
</comment>
<accession>A0A814DVG5</accession>
<evidence type="ECO:0000256" key="5">
    <source>
        <dbReference type="SAM" id="Phobius"/>
    </source>
</evidence>
<feature type="transmembrane region" description="Helical" evidence="5">
    <location>
        <begin position="94"/>
        <end position="111"/>
    </location>
</feature>
<dbReference type="GO" id="GO:0015179">
    <property type="term" value="F:L-amino acid transmembrane transporter activity"/>
    <property type="evidence" value="ECO:0007669"/>
    <property type="project" value="TreeGrafter"/>
</dbReference>
<dbReference type="PIRSF" id="PIRSF006060">
    <property type="entry name" value="AA_transporter"/>
    <property type="match status" value="1"/>
</dbReference>
<organism evidence="6 7">
    <name type="scientific">Adineta ricciae</name>
    <name type="common">Rotifer</name>
    <dbReference type="NCBI Taxonomy" id="249248"/>
    <lineage>
        <taxon>Eukaryota</taxon>
        <taxon>Metazoa</taxon>
        <taxon>Spiralia</taxon>
        <taxon>Gnathifera</taxon>
        <taxon>Rotifera</taxon>
        <taxon>Eurotatoria</taxon>
        <taxon>Bdelloidea</taxon>
        <taxon>Adinetida</taxon>
        <taxon>Adinetidae</taxon>
        <taxon>Adineta</taxon>
    </lineage>
</organism>
<dbReference type="PANTHER" id="PTHR11785:SF528">
    <property type="entry name" value="AMINO ACID TRANSPORTER PROTEIN JHI-21"/>
    <property type="match status" value="1"/>
</dbReference>